<reference evidence="3 4" key="1">
    <citation type="submission" date="2020-02" db="EMBL/GenBank/DDBJ databases">
        <authorList>
            <person name="Ferguson B K."/>
        </authorList>
    </citation>
    <scope>NUCLEOTIDE SEQUENCE [LARGE SCALE GENOMIC DNA]</scope>
</reference>
<feature type="non-terminal residue" evidence="3">
    <location>
        <position position="1"/>
    </location>
</feature>
<dbReference type="Gene3D" id="3.40.1440.10">
    <property type="entry name" value="GIY-YIG endonuclease"/>
    <property type="match status" value="1"/>
</dbReference>
<feature type="compositionally biased region" description="Polar residues" evidence="1">
    <location>
        <begin position="16"/>
        <end position="25"/>
    </location>
</feature>
<dbReference type="Pfam" id="PF01541">
    <property type="entry name" value="GIY-YIG"/>
    <property type="match status" value="1"/>
</dbReference>
<dbReference type="InterPro" id="IPR000305">
    <property type="entry name" value="GIY-YIG_endonuc"/>
</dbReference>
<dbReference type="InterPro" id="IPR035901">
    <property type="entry name" value="GIY-YIG_endonuc_sf"/>
</dbReference>
<dbReference type="SUPFAM" id="SSF82771">
    <property type="entry name" value="GIY-YIG endonuclease"/>
    <property type="match status" value="1"/>
</dbReference>
<feature type="region of interest" description="Disordered" evidence="1">
    <location>
        <begin position="1"/>
        <end position="55"/>
    </location>
</feature>
<name>A0A6H5G0P7_9HEMI</name>
<organism evidence="3 4">
    <name type="scientific">Nesidiocoris tenuis</name>
    <dbReference type="NCBI Taxonomy" id="355587"/>
    <lineage>
        <taxon>Eukaryota</taxon>
        <taxon>Metazoa</taxon>
        <taxon>Ecdysozoa</taxon>
        <taxon>Arthropoda</taxon>
        <taxon>Hexapoda</taxon>
        <taxon>Insecta</taxon>
        <taxon>Pterygota</taxon>
        <taxon>Neoptera</taxon>
        <taxon>Paraneoptera</taxon>
        <taxon>Hemiptera</taxon>
        <taxon>Heteroptera</taxon>
        <taxon>Panheteroptera</taxon>
        <taxon>Cimicomorpha</taxon>
        <taxon>Miridae</taxon>
        <taxon>Dicyphina</taxon>
        <taxon>Nesidiocoris</taxon>
    </lineage>
</organism>
<dbReference type="OrthoDB" id="10057701at2759"/>
<sequence>SIDRKVGSQLMPDTSPGVSRSSQLDSETHPHVDDTPSSNEHHRPTPLPAQLQGRATNKTFQSMTYVPGLTPKIAGILQSKVPEGTVITSTMSRSPPPPNERSSVVYRLGCKGCEAKYIGATVQKTEKRFSKHRSDVRNGILATALSRHTLSSTGNHEFDFEDFDIIGTEKVRKKLMLLEAALIKQERNRINIQEEFAAIDNCYNNLLLNLNNH</sequence>
<evidence type="ECO:0000313" key="4">
    <source>
        <dbReference type="Proteomes" id="UP000479000"/>
    </source>
</evidence>
<gene>
    <name evidence="3" type="ORF">NTEN_LOCUS2505</name>
</gene>
<feature type="domain" description="GIY-YIG" evidence="2">
    <location>
        <begin position="101"/>
        <end position="192"/>
    </location>
</feature>
<dbReference type="AlphaFoldDB" id="A0A6H5G0P7"/>
<protein>
    <recommendedName>
        <fullName evidence="2">GIY-YIG domain-containing protein</fullName>
    </recommendedName>
</protein>
<dbReference type="EMBL" id="CADCXU010003986">
    <property type="protein sequence ID" value="CAA9995733.1"/>
    <property type="molecule type" value="Genomic_DNA"/>
</dbReference>
<dbReference type="PROSITE" id="PS50164">
    <property type="entry name" value="GIY_YIG"/>
    <property type="match status" value="1"/>
</dbReference>
<accession>A0A6H5G0P7</accession>
<evidence type="ECO:0000256" key="1">
    <source>
        <dbReference type="SAM" id="MobiDB-lite"/>
    </source>
</evidence>
<feature type="compositionally biased region" description="Basic and acidic residues" evidence="1">
    <location>
        <begin position="26"/>
        <end position="43"/>
    </location>
</feature>
<keyword evidence="4" id="KW-1185">Reference proteome</keyword>
<dbReference type="Proteomes" id="UP000479000">
    <property type="component" value="Unassembled WGS sequence"/>
</dbReference>
<evidence type="ECO:0000313" key="3">
    <source>
        <dbReference type="EMBL" id="CAA9995733.1"/>
    </source>
</evidence>
<proteinExistence type="predicted"/>
<evidence type="ECO:0000259" key="2">
    <source>
        <dbReference type="PROSITE" id="PS50164"/>
    </source>
</evidence>